<dbReference type="Pfam" id="PF06637">
    <property type="entry name" value="PV-1"/>
    <property type="match status" value="1"/>
</dbReference>
<keyword evidence="2" id="KW-1133">Transmembrane helix</keyword>
<dbReference type="PANTHER" id="PTHR21687">
    <property type="entry name" value="PLASMALEMMA VESICLE-ASSOCIATED PROTEIN"/>
    <property type="match status" value="1"/>
</dbReference>
<evidence type="ECO:0000256" key="2">
    <source>
        <dbReference type="SAM" id="Phobius"/>
    </source>
</evidence>
<evidence type="ECO:0000313" key="4">
    <source>
        <dbReference type="Proteomes" id="UP000050525"/>
    </source>
</evidence>
<dbReference type="KEGG" id="amj:102576782"/>
<sequence>MDKSRYAMAKLGLDTKSSLAPKRDCSFYMKYFFLFASLIQFLIILGLVLFMIYGNAHSGTATHVQHLERRVQEQFARVTELSARNRNLTLQLNATAKQRQACLDSLAGLRAELTKCNASLLPCATIKLQLQAALSAVDYFQGLAARYYQALEIANVTCYAEKLTLQDRLAQQALQLHAQRDNCSRATVQLQEEAQVAQETKGICQKDMQRLRLQHSEIRGLLGQVEGKCGRLEEEVRDTVISVQQTLKEDTRYGMFSTRACEQVGTQLQQVLSKVERDLKAIRVENQQLGRDKAHCIESLSQCTRLQDAERDRARQELQQNRAQCKTEEQRRLEERKQLLQEKESLNQQLQECRKQLVQSKDLRTQLDNCLRLKPVAPPQRNLNPFGSTGSLGNPGVFGNPATSFRSTGAVPNFGNMPNLAFLEEIRRKLLEEAKLSSQLPKNPLAVGQPSG</sequence>
<dbReference type="GO" id="GO:0043114">
    <property type="term" value="P:regulation of vascular permeability"/>
    <property type="evidence" value="ECO:0007669"/>
    <property type="project" value="TreeGrafter"/>
</dbReference>
<dbReference type="GeneID" id="102576782"/>
<evidence type="ECO:0000256" key="1">
    <source>
        <dbReference type="SAM" id="Coils"/>
    </source>
</evidence>
<reference evidence="3 4" key="1">
    <citation type="journal article" date="2012" name="Genome Biol.">
        <title>Sequencing three crocodilian genomes to illuminate the evolution of archosaurs and amniotes.</title>
        <authorList>
            <person name="St John J.A."/>
            <person name="Braun E.L."/>
            <person name="Isberg S.R."/>
            <person name="Miles L.G."/>
            <person name="Chong A.Y."/>
            <person name="Gongora J."/>
            <person name="Dalzell P."/>
            <person name="Moran C."/>
            <person name="Bed'hom B."/>
            <person name="Abzhanov A."/>
            <person name="Burgess S.C."/>
            <person name="Cooksey A.M."/>
            <person name="Castoe T.A."/>
            <person name="Crawford N.G."/>
            <person name="Densmore L.D."/>
            <person name="Drew J.C."/>
            <person name="Edwards S.V."/>
            <person name="Faircloth B.C."/>
            <person name="Fujita M.K."/>
            <person name="Greenwold M.J."/>
            <person name="Hoffmann F.G."/>
            <person name="Howard J.M."/>
            <person name="Iguchi T."/>
            <person name="Janes D.E."/>
            <person name="Khan S.Y."/>
            <person name="Kohno S."/>
            <person name="de Koning A.J."/>
            <person name="Lance S.L."/>
            <person name="McCarthy F.M."/>
            <person name="McCormack J.E."/>
            <person name="Merchant M.E."/>
            <person name="Peterson D.G."/>
            <person name="Pollock D.D."/>
            <person name="Pourmand N."/>
            <person name="Raney B.J."/>
            <person name="Roessler K.A."/>
            <person name="Sanford J.R."/>
            <person name="Sawyer R.H."/>
            <person name="Schmidt C.J."/>
            <person name="Triplett E.W."/>
            <person name="Tuberville T.D."/>
            <person name="Venegas-Anaya M."/>
            <person name="Howard J.T."/>
            <person name="Jarvis E.D."/>
            <person name="Guillette L.J.Jr."/>
            <person name="Glenn T.C."/>
            <person name="Green R.E."/>
            <person name="Ray D.A."/>
        </authorList>
    </citation>
    <scope>NUCLEOTIDE SEQUENCE [LARGE SCALE GENOMIC DNA]</scope>
    <source>
        <strain evidence="3">KSC_2009_1</strain>
    </source>
</reference>
<evidence type="ECO:0000313" key="3">
    <source>
        <dbReference type="EMBL" id="KYO30127.1"/>
    </source>
</evidence>
<dbReference type="Proteomes" id="UP000050525">
    <property type="component" value="Unassembled WGS sequence"/>
</dbReference>
<proteinExistence type="predicted"/>
<dbReference type="InterPro" id="IPR009538">
    <property type="entry name" value="PV-1"/>
</dbReference>
<dbReference type="AlphaFoldDB" id="A0A151N069"/>
<accession>A0A151N069</accession>
<name>A0A151N069_ALLMI</name>
<dbReference type="STRING" id="8496.A0A151N069"/>
<keyword evidence="2" id="KW-0472">Membrane</keyword>
<dbReference type="eggNOG" id="ENOG502S1PR">
    <property type="taxonomic scope" value="Eukaryota"/>
</dbReference>
<dbReference type="PANTHER" id="PTHR21687:SF5">
    <property type="entry name" value="PLASMALEMMA VESICLE-ASSOCIATED PROTEIN"/>
    <property type="match status" value="1"/>
</dbReference>
<keyword evidence="4" id="KW-1185">Reference proteome</keyword>
<keyword evidence="1" id="KW-0175">Coiled coil</keyword>
<gene>
    <name evidence="3" type="primary">PLVAP</name>
    <name evidence="3" type="ORF">Y1Q_0008552</name>
</gene>
<feature type="coiled-coil region" evidence="1">
    <location>
        <begin position="272"/>
        <end position="363"/>
    </location>
</feature>
<dbReference type="EMBL" id="AKHW03004324">
    <property type="protein sequence ID" value="KYO30127.1"/>
    <property type="molecule type" value="Genomic_DNA"/>
</dbReference>
<organism evidence="3 4">
    <name type="scientific">Alligator mississippiensis</name>
    <name type="common">American alligator</name>
    <dbReference type="NCBI Taxonomy" id="8496"/>
    <lineage>
        <taxon>Eukaryota</taxon>
        <taxon>Metazoa</taxon>
        <taxon>Chordata</taxon>
        <taxon>Craniata</taxon>
        <taxon>Vertebrata</taxon>
        <taxon>Euteleostomi</taxon>
        <taxon>Archelosauria</taxon>
        <taxon>Archosauria</taxon>
        <taxon>Crocodylia</taxon>
        <taxon>Alligatoridae</taxon>
        <taxon>Alligatorinae</taxon>
        <taxon>Alligator</taxon>
    </lineage>
</organism>
<dbReference type="OrthoDB" id="9944409at2759"/>
<protein>
    <submittedName>
        <fullName evidence="3">Plasmalemma vesicle-associated protein</fullName>
    </submittedName>
</protein>
<comment type="caution">
    <text evidence="3">The sequence shown here is derived from an EMBL/GenBank/DDBJ whole genome shotgun (WGS) entry which is preliminary data.</text>
</comment>
<feature type="transmembrane region" description="Helical" evidence="2">
    <location>
        <begin position="31"/>
        <end position="53"/>
    </location>
</feature>
<dbReference type="GO" id="GO:0002693">
    <property type="term" value="P:positive regulation of cellular extravasation"/>
    <property type="evidence" value="ECO:0007669"/>
    <property type="project" value="TreeGrafter"/>
</dbReference>
<keyword evidence="2" id="KW-0812">Transmembrane</keyword>
<dbReference type="CTD" id="83483"/>